<evidence type="ECO:0000313" key="1">
    <source>
        <dbReference type="EMBL" id="KAK9952504.1"/>
    </source>
</evidence>
<reference evidence="1 2" key="1">
    <citation type="submission" date="2024-05" db="EMBL/GenBank/DDBJ databases">
        <title>A high-quality chromosomal-level genome assembly of Topmouth culter (Culter alburnus).</title>
        <authorList>
            <person name="Zhao H."/>
        </authorList>
    </citation>
    <scope>NUCLEOTIDE SEQUENCE [LARGE SCALE GENOMIC DNA]</scope>
    <source>
        <strain evidence="1">CATC2023</strain>
        <tissue evidence="1">Muscle</tissue>
    </source>
</reference>
<sequence>MTALFSAKGQRLIHVAAAALLLFSSRSPIRKAQGNNLPNTWSGIMLEHAQSALVRVAAVMELSRLPEVSVLLKDIWLGTVLRNLSEPLPSACRPRCARSGRLHLSFPAPLECCHSPLHFS</sequence>
<accession>A0AAW1YW85</accession>
<comment type="caution">
    <text evidence="1">The sequence shown here is derived from an EMBL/GenBank/DDBJ whole genome shotgun (WGS) entry which is preliminary data.</text>
</comment>
<proteinExistence type="predicted"/>
<protein>
    <submittedName>
        <fullName evidence="1">Uncharacterized protein</fullName>
    </submittedName>
</protein>
<evidence type="ECO:0000313" key="2">
    <source>
        <dbReference type="Proteomes" id="UP001479290"/>
    </source>
</evidence>
<dbReference type="EMBL" id="JAWDJR010000024">
    <property type="protein sequence ID" value="KAK9952504.1"/>
    <property type="molecule type" value="Genomic_DNA"/>
</dbReference>
<gene>
    <name evidence="1" type="ORF">ABG768_018343</name>
</gene>
<organism evidence="1 2">
    <name type="scientific">Culter alburnus</name>
    <name type="common">Topmouth culter</name>
    <dbReference type="NCBI Taxonomy" id="194366"/>
    <lineage>
        <taxon>Eukaryota</taxon>
        <taxon>Metazoa</taxon>
        <taxon>Chordata</taxon>
        <taxon>Craniata</taxon>
        <taxon>Vertebrata</taxon>
        <taxon>Euteleostomi</taxon>
        <taxon>Actinopterygii</taxon>
        <taxon>Neopterygii</taxon>
        <taxon>Teleostei</taxon>
        <taxon>Ostariophysi</taxon>
        <taxon>Cypriniformes</taxon>
        <taxon>Xenocyprididae</taxon>
        <taxon>Xenocypridinae</taxon>
        <taxon>Culter</taxon>
    </lineage>
</organism>
<name>A0AAW1YW85_CULAL</name>
<keyword evidence="2" id="KW-1185">Reference proteome</keyword>
<dbReference type="AlphaFoldDB" id="A0AAW1YW85"/>
<dbReference type="Proteomes" id="UP001479290">
    <property type="component" value="Unassembled WGS sequence"/>
</dbReference>